<keyword evidence="3" id="KW-1185">Reference proteome</keyword>
<protein>
    <submittedName>
        <fullName evidence="2">M48 family metallopeptidase</fullName>
    </submittedName>
</protein>
<evidence type="ECO:0000313" key="2">
    <source>
        <dbReference type="EMBL" id="UPL51043.1"/>
    </source>
</evidence>
<dbReference type="PANTHER" id="PTHR30399">
    <property type="entry name" value="UNCHARACTERIZED PROTEIN YGJP"/>
    <property type="match status" value="1"/>
</dbReference>
<dbReference type="EMBL" id="CP095848">
    <property type="protein sequence ID" value="UPL51043.1"/>
    <property type="molecule type" value="Genomic_DNA"/>
</dbReference>
<dbReference type="InterPro" id="IPR053136">
    <property type="entry name" value="UTP_pyrophosphatase-like"/>
</dbReference>
<name>A0ABY4JE21_9BACT</name>
<dbReference type="RefSeq" id="WP_247976952.1">
    <property type="nucleotide sequence ID" value="NZ_CP095848.1"/>
</dbReference>
<dbReference type="Pfam" id="PF01863">
    <property type="entry name" value="YgjP-like"/>
    <property type="match status" value="1"/>
</dbReference>
<accession>A0ABY4JE21</accession>
<proteinExistence type="predicted"/>
<feature type="domain" description="YgjP-like metallopeptidase" evidence="1">
    <location>
        <begin position="23"/>
        <end position="228"/>
    </location>
</feature>
<reference evidence="2 3" key="1">
    <citation type="submission" date="2022-04" db="EMBL/GenBank/DDBJ databases">
        <title>Hymenobacter sp. isolated from the air.</title>
        <authorList>
            <person name="Won M."/>
            <person name="Lee C.-M."/>
            <person name="Woen H.-Y."/>
            <person name="Kwon S.-W."/>
        </authorList>
    </citation>
    <scope>NUCLEOTIDE SEQUENCE [LARGE SCALE GENOMIC DNA]</scope>
    <source>
        <strain evidence="3">5516 S-25</strain>
    </source>
</reference>
<dbReference type="PANTHER" id="PTHR30399:SF1">
    <property type="entry name" value="UTP PYROPHOSPHATASE"/>
    <property type="match status" value="1"/>
</dbReference>
<dbReference type="Gene3D" id="3.30.2010.10">
    <property type="entry name" value="Metalloproteases ('zincins'), catalytic domain"/>
    <property type="match status" value="1"/>
</dbReference>
<dbReference type="CDD" id="cd07344">
    <property type="entry name" value="M48_yhfN_like"/>
    <property type="match status" value="1"/>
</dbReference>
<dbReference type="Proteomes" id="UP000829647">
    <property type="component" value="Chromosome"/>
</dbReference>
<dbReference type="InterPro" id="IPR002725">
    <property type="entry name" value="YgjP-like_metallopeptidase"/>
</dbReference>
<evidence type="ECO:0000313" key="3">
    <source>
        <dbReference type="Proteomes" id="UP000829647"/>
    </source>
</evidence>
<sequence length="242" mass="27635">MSKTVQIGELAVEVVRKAIRTMRVTVYPPAGRVRVAVPLRLPEETIHQFVLSRQAWIQKHQARFAALPQPVAVTYQTGETHYYQGRPYELRVHATTSRARVVLSEEHLNLYAATGSTPAERAAVLNAWYRARLKEQIPALLTYWEPVVGARAEDWGVKQMKTRWGTCNIRARRIWLSLELAKKPAGCLEYVVVHELVHLHERLHNARFWGLMDQFMPDWRQHKAALQTNPTGQESGGGDDAD</sequence>
<organism evidence="2 3">
    <name type="scientific">Hymenobacter sublimis</name>
    <dbReference type="NCBI Taxonomy" id="2933777"/>
    <lineage>
        <taxon>Bacteria</taxon>
        <taxon>Pseudomonadati</taxon>
        <taxon>Bacteroidota</taxon>
        <taxon>Cytophagia</taxon>
        <taxon>Cytophagales</taxon>
        <taxon>Hymenobacteraceae</taxon>
        <taxon>Hymenobacter</taxon>
    </lineage>
</organism>
<evidence type="ECO:0000259" key="1">
    <source>
        <dbReference type="Pfam" id="PF01863"/>
    </source>
</evidence>
<gene>
    <name evidence="2" type="ORF">MWH26_09075</name>
</gene>